<reference evidence="1 2" key="1">
    <citation type="journal article" date="2019" name="Nat. Ecol. Evol.">
        <title>Megaphylogeny resolves global patterns of mushroom evolution.</title>
        <authorList>
            <person name="Varga T."/>
            <person name="Krizsan K."/>
            <person name="Foldi C."/>
            <person name="Dima B."/>
            <person name="Sanchez-Garcia M."/>
            <person name="Sanchez-Ramirez S."/>
            <person name="Szollosi G.J."/>
            <person name="Szarkandi J.G."/>
            <person name="Papp V."/>
            <person name="Albert L."/>
            <person name="Andreopoulos W."/>
            <person name="Angelini C."/>
            <person name="Antonin V."/>
            <person name="Barry K.W."/>
            <person name="Bougher N.L."/>
            <person name="Buchanan P."/>
            <person name="Buyck B."/>
            <person name="Bense V."/>
            <person name="Catcheside P."/>
            <person name="Chovatia M."/>
            <person name="Cooper J."/>
            <person name="Damon W."/>
            <person name="Desjardin D."/>
            <person name="Finy P."/>
            <person name="Geml J."/>
            <person name="Haridas S."/>
            <person name="Hughes K."/>
            <person name="Justo A."/>
            <person name="Karasinski D."/>
            <person name="Kautmanova I."/>
            <person name="Kiss B."/>
            <person name="Kocsube S."/>
            <person name="Kotiranta H."/>
            <person name="LaButti K.M."/>
            <person name="Lechner B.E."/>
            <person name="Liimatainen K."/>
            <person name="Lipzen A."/>
            <person name="Lukacs Z."/>
            <person name="Mihaltcheva S."/>
            <person name="Morgado L.N."/>
            <person name="Niskanen T."/>
            <person name="Noordeloos M.E."/>
            <person name="Ohm R.A."/>
            <person name="Ortiz-Santana B."/>
            <person name="Ovrebo C."/>
            <person name="Racz N."/>
            <person name="Riley R."/>
            <person name="Savchenko A."/>
            <person name="Shiryaev A."/>
            <person name="Soop K."/>
            <person name="Spirin V."/>
            <person name="Szebenyi C."/>
            <person name="Tomsovsky M."/>
            <person name="Tulloss R.E."/>
            <person name="Uehling J."/>
            <person name="Grigoriev I.V."/>
            <person name="Vagvolgyi C."/>
            <person name="Papp T."/>
            <person name="Martin F.M."/>
            <person name="Miettinen O."/>
            <person name="Hibbett D.S."/>
            <person name="Nagy L.G."/>
        </authorList>
    </citation>
    <scope>NUCLEOTIDE SEQUENCE [LARGE SCALE GENOMIC DNA]</scope>
    <source>
        <strain evidence="1 2">OMC1185</strain>
    </source>
</reference>
<gene>
    <name evidence="1" type="ORF">OE88DRAFT_1653168</name>
</gene>
<dbReference type="EMBL" id="ML213505">
    <property type="protein sequence ID" value="TFK54707.1"/>
    <property type="molecule type" value="Genomic_DNA"/>
</dbReference>
<protein>
    <recommendedName>
        <fullName evidence="3">Arrestin-like N-terminal domain-containing protein</fullName>
    </recommendedName>
</protein>
<evidence type="ECO:0000313" key="2">
    <source>
        <dbReference type="Proteomes" id="UP000305948"/>
    </source>
</evidence>
<sequence length="546" mass="59540">MSVSLNIHPLSDSLEFYGHPDPSAAYSLSGHVSICLSSTSSRFDRRRAVRLLLQSLTITFEGQTELITVETGYSGVRLCSITRELAPAEPIELSNEGQEDSDEPCVWNVVFNIQVPGWLPSSNRFGDLSDDDAAGTSYALYATAQFMNIDDSSAESWLMTTLCSPFRSKARSVRAPRKTITIQRFMPTPSTPSSSTSLFPLATFAASASTDAPEEELGSPWIPQSVLSRIQVLASVPNHVNVDDPSFPLTLRLRTQGLSAEDRKKLRVVDFTAEVEQVEQYRTSAPSEYTSQFPLPSQALQPPNVPLRSAHPMGALYDLGFATEGPRTSGTRSFSILSEEHSGHYTFAGDGYVFASDATEGEQCSAWFNMRAQVPLGIAGEILKAKDWAGPKKLRQTEESPLFGVRHKLHIALAYTYDLDEEDADAVEEDALVAGDAAEPKRAEARVRFSIPLDFVCLDTRASRGCTPPLSPVSTASPVSSTSSLAMGMSSPLYASVLPPYSQLYDSNGERKIDYSIPLPLYTPSSHSSSHPGDVDIFEIKDTELL</sequence>
<organism evidence="1 2">
    <name type="scientific">Heliocybe sulcata</name>
    <dbReference type="NCBI Taxonomy" id="5364"/>
    <lineage>
        <taxon>Eukaryota</taxon>
        <taxon>Fungi</taxon>
        <taxon>Dikarya</taxon>
        <taxon>Basidiomycota</taxon>
        <taxon>Agaricomycotina</taxon>
        <taxon>Agaricomycetes</taxon>
        <taxon>Gloeophyllales</taxon>
        <taxon>Gloeophyllaceae</taxon>
        <taxon>Heliocybe</taxon>
    </lineage>
</organism>
<evidence type="ECO:0008006" key="3">
    <source>
        <dbReference type="Google" id="ProtNLM"/>
    </source>
</evidence>
<dbReference type="Proteomes" id="UP000305948">
    <property type="component" value="Unassembled WGS sequence"/>
</dbReference>
<keyword evidence="2" id="KW-1185">Reference proteome</keyword>
<dbReference type="AlphaFoldDB" id="A0A5C3NCV7"/>
<evidence type="ECO:0000313" key="1">
    <source>
        <dbReference type="EMBL" id="TFK54707.1"/>
    </source>
</evidence>
<accession>A0A5C3NCV7</accession>
<proteinExistence type="predicted"/>
<dbReference type="OrthoDB" id="1638493at2759"/>
<dbReference type="STRING" id="5364.A0A5C3NCV7"/>
<name>A0A5C3NCV7_9AGAM</name>